<dbReference type="SUPFAM" id="SSF56425">
    <property type="entry name" value="Succinate dehydrogenase/fumarate reductase flavoprotein, catalytic domain"/>
    <property type="match status" value="1"/>
</dbReference>
<organism evidence="7 8">
    <name type="scientific">Denitrobacterium detoxificans</name>
    <dbReference type="NCBI Taxonomy" id="79604"/>
    <lineage>
        <taxon>Bacteria</taxon>
        <taxon>Bacillati</taxon>
        <taxon>Actinomycetota</taxon>
        <taxon>Coriobacteriia</taxon>
        <taxon>Eggerthellales</taxon>
        <taxon>Eggerthellaceae</taxon>
        <taxon>Denitrobacterium</taxon>
    </lineage>
</organism>
<dbReference type="RefSeq" id="WP_066663084.1">
    <property type="nucleotide sequence ID" value="NZ_CP011402.1"/>
</dbReference>
<keyword evidence="5" id="KW-0732">Signal</keyword>
<evidence type="ECO:0000313" key="7">
    <source>
        <dbReference type="EMBL" id="SEO70540.1"/>
    </source>
</evidence>
<proteinExistence type="predicted"/>
<keyword evidence="4" id="KW-0560">Oxidoreductase</keyword>
<dbReference type="InterPro" id="IPR050315">
    <property type="entry name" value="FAD-oxidoreductase_2"/>
</dbReference>
<dbReference type="PANTHER" id="PTHR43400:SF10">
    <property type="entry name" value="3-OXOSTEROID 1-DEHYDROGENASE"/>
    <property type="match status" value="1"/>
</dbReference>
<dbReference type="GO" id="GO:0008202">
    <property type="term" value="P:steroid metabolic process"/>
    <property type="evidence" value="ECO:0007669"/>
    <property type="project" value="UniProtKB-ARBA"/>
</dbReference>
<dbReference type="InterPro" id="IPR006311">
    <property type="entry name" value="TAT_signal"/>
</dbReference>
<keyword evidence="2" id="KW-0285">Flavoprotein</keyword>
<dbReference type="PROSITE" id="PS51257">
    <property type="entry name" value="PROKAR_LIPOPROTEIN"/>
    <property type="match status" value="1"/>
</dbReference>
<dbReference type="PATRIC" id="fig|79604.3.peg.1387"/>
<gene>
    <name evidence="7" type="ORF">SAMN02910314_00936</name>
</gene>
<dbReference type="GO" id="GO:0033765">
    <property type="term" value="F:steroid dehydrogenase activity, acting on the CH-CH group of donors"/>
    <property type="evidence" value="ECO:0007669"/>
    <property type="project" value="UniProtKB-ARBA"/>
</dbReference>
<keyword evidence="3" id="KW-0274">FAD</keyword>
<feature type="chain" id="PRO_5038332880" evidence="5">
    <location>
        <begin position="19"/>
        <end position="527"/>
    </location>
</feature>
<accession>A0A172RYU9</accession>
<evidence type="ECO:0000256" key="5">
    <source>
        <dbReference type="SAM" id="SignalP"/>
    </source>
</evidence>
<reference evidence="8" key="1">
    <citation type="submission" date="2016-10" db="EMBL/GenBank/DDBJ databases">
        <authorList>
            <person name="Varghese N."/>
        </authorList>
    </citation>
    <scope>NUCLEOTIDE SEQUENCE [LARGE SCALE GENOMIC DNA]</scope>
    <source>
        <strain evidence="8">DSM 21843</strain>
    </source>
</reference>
<dbReference type="InterPro" id="IPR027477">
    <property type="entry name" value="Succ_DH/fumarate_Rdtase_cat_sf"/>
</dbReference>
<dbReference type="SUPFAM" id="SSF51905">
    <property type="entry name" value="FAD/NAD(P)-binding domain"/>
    <property type="match status" value="1"/>
</dbReference>
<evidence type="ECO:0000256" key="2">
    <source>
        <dbReference type="ARBA" id="ARBA00022630"/>
    </source>
</evidence>
<feature type="domain" description="FAD-dependent oxidoreductase 2 FAD-binding" evidence="6">
    <location>
        <begin position="57"/>
        <end position="486"/>
    </location>
</feature>
<keyword evidence="8" id="KW-1185">Reference proteome</keyword>
<dbReference type="EMBL" id="FOEC01000004">
    <property type="protein sequence ID" value="SEO70540.1"/>
    <property type="molecule type" value="Genomic_DNA"/>
</dbReference>
<evidence type="ECO:0000256" key="4">
    <source>
        <dbReference type="ARBA" id="ARBA00023002"/>
    </source>
</evidence>
<evidence type="ECO:0000313" key="8">
    <source>
        <dbReference type="Proteomes" id="UP000182975"/>
    </source>
</evidence>
<protein>
    <submittedName>
        <fullName evidence="7">Fumarate reductase flavoprotein subunit</fullName>
    </submittedName>
</protein>
<dbReference type="PROSITE" id="PS51318">
    <property type="entry name" value="TAT"/>
    <property type="match status" value="1"/>
</dbReference>
<dbReference type="Pfam" id="PF00890">
    <property type="entry name" value="FAD_binding_2"/>
    <property type="match status" value="1"/>
</dbReference>
<evidence type="ECO:0000256" key="1">
    <source>
        <dbReference type="ARBA" id="ARBA00001974"/>
    </source>
</evidence>
<dbReference type="Gene3D" id="3.90.700.10">
    <property type="entry name" value="Succinate dehydrogenase/fumarate reductase flavoprotein, catalytic domain"/>
    <property type="match status" value="1"/>
</dbReference>
<dbReference type="InterPro" id="IPR003953">
    <property type="entry name" value="FAD-dep_OxRdtase_2_FAD-bd"/>
</dbReference>
<comment type="cofactor">
    <cofactor evidence="1">
        <name>FAD</name>
        <dbReference type="ChEBI" id="CHEBI:57692"/>
    </cofactor>
</comment>
<feature type="signal peptide" evidence="5">
    <location>
        <begin position="1"/>
        <end position="18"/>
    </location>
</feature>
<dbReference type="STRING" id="79604.AAY81_06855"/>
<dbReference type="KEGG" id="ddt:AAY81_06855"/>
<evidence type="ECO:0000259" key="6">
    <source>
        <dbReference type="Pfam" id="PF00890"/>
    </source>
</evidence>
<dbReference type="Proteomes" id="UP000182975">
    <property type="component" value="Unassembled WGS sequence"/>
</dbReference>
<evidence type="ECO:0000256" key="3">
    <source>
        <dbReference type="ARBA" id="ARBA00022827"/>
    </source>
</evidence>
<dbReference type="InterPro" id="IPR036188">
    <property type="entry name" value="FAD/NAD-bd_sf"/>
</dbReference>
<dbReference type="PANTHER" id="PTHR43400">
    <property type="entry name" value="FUMARATE REDUCTASE"/>
    <property type="match status" value="1"/>
</dbReference>
<sequence>MTQVKMNRRAFLAGSAMAAVSAVGLASCAPSAKSAKTKEASAEVQRVSLDPQAESVDVVVVGAGISGLAACVQASENGQSVIVLEKGGAAGGNGMGTEGIFAVGSTLQKEQGIEISASEIVHTELSESQWRSSGSLWYDLVSKSADNFAWLQKQGMQFSGVVDNYHVGLYNTMHWWKDNAGAVGYVPPMQAAAEANGVEFRFNSPATQLIEEDGKIVGVVVDGKDGEYQIQAKAIILASGGIGANPEYLKETGWTQEKVDEMMIVCSPNVAGDGYRMASEMGAKSFLSDAAIQSFQGVTAFGNDETVPYNSPLNGGNGLVALGPALWVDQDANRFCDESIAVVYNMAANACACLGNKENYAIFDQAFVNGLGLDEHDQAILDKATAGEYPESVFSANSIEELGSHFGLDTAQLAQTVARYNELASAGFDADLGKDASFLAPIQTPPFYIAKIVNNIVVVDGGITTNIRCEALDEELNPIPGLYAVGLDGAMLWRNVYTQNMPGTAVGNQVNTGRNAANAARDYIASL</sequence>
<name>A0A172RYU9_9ACTN</name>
<dbReference type="Gene3D" id="3.50.50.60">
    <property type="entry name" value="FAD/NAD(P)-binding domain"/>
    <property type="match status" value="1"/>
</dbReference>
<dbReference type="AlphaFoldDB" id="A0A172RYU9"/>